<dbReference type="Gene3D" id="3.40.50.300">
    <property type="entry name" value="P-loop containing nucleotide triphosphate hydrolases"/>
    <property type="match status" value="1"/>
</dbReference>
<evidence type="ECO:0000313" key="17">
    <source>
        <dbReference type="EMBL" id="BBY57525.1"/>
    </source>
</evidence>
<keyword evidence="7 15" id="KW-0812">Transmembrane</keyword>
<dbReference type="PANTHER" id="PTHR45569">
    <property type="entry name" value="SENSOR PROTEIN KDPD"/>
    <property type="match status" value="1"/>
</dbReference>
<dbReference type="InterPro" id="IPR036890">
    <property type="entry name" value="HATPase_C_sf"/>
</dbReference>
<proteinExistence type="predicted"/>
<feature type="transmembrane region" description="Helical" evidence="15">
    <location>
        <begin position="491"/>
        <end position="509"/>
    </location>
</feature>
<evidence type="ECO:0000256" key="4">
    <source>
        <dbReference type="ARBA" id="ARBA00012438"/>
    </source>
</evidence>
<dbReference type="SUPFAM" id="SSF47384">
    <property type="entry name" value="Homodimeric domain of signal transducing histidine kinase"/>
    <property type="match status" value="1"/>
</dbReference>
<dbReference type="Gene3D" id="1.10.287.130">
    <property type="match status" value="1"/>
</dbReference>
<dbReference type="Pfam" id="PF02702">
    <property type="entry name" value="KdpD"/>
    <property type="match status" value="1"/>
</dbReference>
<dbReference type="InterPro" id="IPR004358">
    <property type="entry name" value="Sig_transdc_His_kin-like_C"/>
</dbReference>
<protein>
    <recommendedName>
        <fullName evidence="4">histidine kinase</fullName>
        <ecNumber evidence="4">2.7.13.3</ecNumber>
    </recommendedName>
</protein>
<dbReference type="FunFam" id="3.40.50.620:FF:000112">
    <property type="entry name" value="Sensor histidine kinase KdpD"/>
    <property type="match status" value="1"/>
</dbReference>
<reference evidence="17 18" key="1">
    <citation type="journal article" date="2019" name="Emerg. Microbes Infect.">
        <title>Comprehensive subspecies identification of 175 nontuberculous mycobacteria species based on 7547 genomic profiles.</title>
        <authorList>
            <person name="Matsumoto Y."/>
            <person name="Kinjo T."/>
            <person name="Motooka D."/>
            <person name="Nabeya D."/>
            <person name="Jung N."/>
            <person name="Uechi K."/>
            <person name="Horii T."/>
            <person name="Iida T."/>
            <person name="Fujita J."/>
            <person name="Nakamura S."/>
        </authorList>
    </citation>
    <scope>NUCLEOTIDE SEQUENCE [LARGE SCALE GENOMIC DNA]</scope>
    <source>
        <strain evidence="17 18">JCM 30395</strain>
    </source>
</reference>
<dbReference type="PROSITE" id="PS50109">
    <property type="entry name" value="HIS_KIN"/>
    <property type="match status" value="1"/>
</dbReference>
<gene>
    <name evidence="17" type="primary">kdpD</name>
    <name evidence="17" type="ORF">MSAR_06610</name>
</gene>
<evidence type="ECO:0000256" key="9">
    <source>
        <dbReference type="ARBA" id="ARBA00022777"/>
    </source>
</evidence>
<name>A0A7I7SNC5_9MYCO</name>
<sequence length="872" mass="93499">MDDKRVDTVQPPRVTSGGEPPPDVSSEDDAQPAPTGPKPRRGELRIYLGAAPGVGKTFAMLGEAHRRLERGTDLVAAVVETHGRTKTAGLLTGIQTIPPHYIDYRGSRFPELDVPAVLARKPQVVLVDELAHTNTPGSKNPKRWMDVEELLDAGITVLSTVNVQHLESLNDVVAQITGIEQQETVPDEIVRSASQIELVDITPEALRRRLSHGNVYAPEKVDAALSNYFRRGNLTALRELALLWLADQVDAALSKYRADNKITATWEARERVVVAVTGGAESETLVRRASRIASKSSAELMIVHVVRGDGLSGVSAPQMGKVRELAASLGATVHTVVGDDVGKSLLDFAREMNATQLVIGTSRRSRWARVFDEGIGAAIVQHSGKIDVHMVTHEEAKRGLTLRAVSPRERRVISWLAAVIVPSVICALTALFLDRYLTIGGESALFVVGVLVVALLGGVAPAVLSAMLSGLLLNYFLTEPRYTFTIAEPDAAITELVLLMLAVAVAVLVDRAASRQREARHASQEAELLTLFAGSVLRGADLETLLERVRETYSQRTVSVLRVRGHDETIVACVGEDPCATVDSADTAIEVGDDEFWMLMSGRSLPARDRRVLTAVAKQAAGLVRQRELAAEASKAEAIEKADELRRSLLSAVSHDLRTPLAGAKAAVSSLRSEDIGFSEEDTAELLATVEESVDQLSALVDNLLDSSRLAAGVVRPELKRVYLEEVVQRALLSINRGTGFGAKGLDRVKVDVGDAVALADAGLLERVLANLIDNALRYAPESIVRVNAGRIGERILINVIDEGPGVPRGTEEQLFEPFQRLGDRNNKYGVGLGLSVASGFVEAMGGTISATDTPGGGLTVIVDLAAPPGGR</sequence>
<dbReference type="InterPro" id="IPR027417">
    <property type="entry name" value="P-loop_NTPase"/>
</dbReference>
<dbReference type="FunFam" id="3.40.50.300:FF:000483">
    <property type="entry name" value="Sensor histidine kinase KdpD"/>
    <property type="match status" value="1"/>
</dbReference>
<accession>A0A7I7SNC5</accession>
<feature type="transmembrane region" description="Helical" evidence="15">
    <location>
        <begin position="412"/>
        <end position="433"/>
    </location>
</feature>
<evidence type="ECO:0000256" key="11">
    <source>
        <dbReference type="ARBA" id="ARBA00022989"/>
    </source>
</evidence>
<comment type="subcellular location">
    <subcellularLocation>
        <location evidence="3">Cell membrane</location>
    </subcellularLocation>
    <subcellularLocation>
        <location evidence="2">Membrane</location>
        <topology evidence="2">Multi-pass membrane protein</topology>
    </subcellularLocation>
</comment>
<dbReference type="PANTHER" id="PTHR45569:SF1">
    <property type="entry name" value="SENSOR PROTEIN KDPD"/>
    <property type="match status" value="1"/>
</dbReference>
<dbReference type="GO" id="GO:0005524">
    <property type="term" value="F:ATP binding"/>
    <property type="evidence" value="ECO:0007669"/>
    <property type="project" value="UniProtKB-KW"/>
</dbReference>
<evidence type="ECO:0000256" key="3">
    <source>
        <dbReference type="ARBA" id="ARBA00004236"/>
    </source>
</evidence>
<keyword evidence="13 15" id="KW-0472">Membrane</keyword>
<dbReference type="Pfam" id="PF13493">
    <property type="entry name" value="DUF4118"/>
    <property type="match status" value="1"/>
</dbReference>
<keyword evidence="10" id="KW-0067">ATP-binding</keyword>
<evidence type="ECO:0000256" key="6">
    <source>
        <dbReference type="ARBA" id="ARBA00022679"/>
    </source>
</evidence>
<dbReference type="SUPFAM" id="SSF52402">
    <property type="entry name" value="Adenine nucleotide alpha hydrolases-like"/>
    <property type="match status" value="1"/>
</dbReference>
<dbReference type="Proteomes" id="UP000466445">
    <property type="component" value="Chromosome"/>
</dbReference>
<dbReference type="CDD" id="cd00075">
    <property type="entry name" value="HATPase"/>
    <property type="match status" value="1"/>
</dbReference>
<evidence type="ECO:0000256" key="13">
    <source>
        <dbReference type="ARBA" id="ARBA00023136"/>
    </source>
</evidence>
<keyword evidence="5" id="KW-0597">Phosphoprotein</keyword>
<dbReference type="InterPro" id="IPR003852">
    <property type="entry name" value="Sig_transdc_His_kinase_KdpD_N"/>
</dbReference>
<feature type="region of interest" description="Disordered" evidence="14">
    <location>
        <begin position="1"/>
        <end position="42"/>
    </location>
</feature>
<evidence type="ECO:0000256" key="7">
    <source>
        <dbReference type="ARBA" id="ARBA00022692"/>
    </source>
</evidence>
<evidence type="ECO:0000256" key="1">
    <source>
        <dbReference type="ARBA" id="ARBA00000085"/>
    </source>
</evidence>
<dbReference type="Pfam" id="PF02518">
    <property type="entry name" value="HATPase_c"/>
    <property type="match status" value="1"/>
</dbReference>
<dbReference type="Pfam" id="PF00512">
    <property type="entry name" value="HisKA"/>
    <property type="match status" value="1"/>
</dbReference>
<dbReference type="InterPro" id="IPR006016">
    <property type="entry name" value="UspA"/>
</dbReference>
<evidence type="ECO:0000256" key="12">
    <source>
        <dbReference type="ARBA" id="ARBA00023012"/>
    </source>
</evidence>
<keyword evidence="11 15" id="KW-1133">Transmembrane helix</keyword>
<dbReference type="GO" id="GO:0000155">
    <property type="term" value="F:phosphorelay sensor kinase activity"/>
    <property type="evidence" value="ECO:0007669"/>
    <property type="project" value="InterPro"/>
</dbReference>
<keyword evidence="12" id="KW-0902">Two-component regulatory system</keyword>
<dbReference type="InterPro" id="IPR014729">
    <property type="entry name" value="Rossmann-like_a/b/a_fold"/>
</dbReference>
<dbReference type="InterPro" id="IPR036097">
    <property type="entry name" value="HisK_dim/P_sf"/>
</dbReference>
<evidence type="ECO:0000256" key="10">
    <source>
        <dbReference type="ARBA" id="ARBA00022840"/>
    </source>
</evidence>
<organism evidence="17 18">
    <name type="scientific">Mycolicibacterium sarraceniae</name>
    <dbReference type="NCBI Taxonomy" id="1534348"/>
    <lineage>
        <taxon>Bacteria</taxon>
        <taxon>Bacillati</taxon>
        <taxon>Actinomycetota</taxon>
        <taxon>Actinomycetes</taxon>
        <taxon>Mycobacteriales</taxon>
        <taxon>Mycobacteriaceae</taxon>
        <taxon>Mycolicibacterium</taxon>
    </lineage>
</organism>
<evidence type="ECO:0000256" key="8">
    <source>
        <dbReference type="ARBA" id="ARBA00022741"/>
    </source>
</evidence>
<dbReference type="InterPro" id="IPR003594">
    <property type="entry name" value="HATPase_dom"/>
</dbReference>
<dbReference type="CDD" id="cd01987">
    <property type="entry name" value="USP_KdpD-like"/>
    <property type="match status" value="1"/>
</dbReference>
<dbReference type="InterPro" id="IPR005467">
    <property type="entry name" value="His_kinase_dom"/>
</dbReference>
<dbReference type="KEGG" id="msar:MSAR_06610"/>
<evidence type="ECO:0000259" key="16">
    <source>
        <dbReference type="PROSITE" id="PS50109"/>
    </source>
</evidence>
<dbReference type="SUPFAM" id="SSF55874">
    <property type="entry name" value="ATPase domain of HSP90 chaperone/DNA topoisomerase II/histidine kinase"/>
    <property type="match status" value="1"/>
</dbReference>
<dbReference type="InterPro" id="IPR003661">
    <property type="entry name" value="HisK_dim/P_dom"/>
</dbReference>
<dbReference type="CDD" id="cd00082">
    <property type="entry name" value="HisKA"/>
    <property type="match status" value="1"/>
</dbReference>
<dbReference type="EMBL" id="AP022595">
    <property type="protein sequence ID" value="BBY57525.1"/>
    <property type="molecule type" value="Genomic_DNA"/>
</dbReference>
<evidence type="ECO:0000256" key="5">
    <source>
        <dbReference type="ARBA" id="ARBA00022553"/>
    </source>
</evidence>
<evidence type="ECO:0000256" key="15">
    <source>
        <dbReference type="SAM" id="Phobius"/>
    </source>
</evidence>
<dbReference type="Pfam" id="PF00582">
    <property type="entry name" value="Usp"/>
    <property type="match status" value="1"/>
</dbReference>
<dbReference type="Gene3D" id="3.40.50.620">
    <property type="entry name" value="HUPs"/>
    <property type="match status" value="1"/>
</dbReference>
<dbReference type="InterPro" id="IPR038318">
    <property type="entry name" value="KdpD_sf"/>
</dbReference>
<evidence type="ECO:0000313" key="18">
    <source>
        <dbReference type="Proteomes" id="UP000466445"/>
    </source>
</evidence>
<feature type="transmembrane region" description="Helical" evidence="15">
    <location>
        <begin position="445"/>
        <end position="471"/>
    </location>
</feature>
<dbReference type="SMART" id="SM00388">
    <property type="entry name" value="HisKA"/>
    <property type="match status" value="1"/>
</dbReference>
<dbReference type="AlphaFoldDB" id="A0A7I7SNC5"/>
<evidence type="ECO:0000256" key="2">
    <source>
        <dbReference type="ARBA" id="ARBA00004141"/>
    </source>
</evidence>
<keyword evidence="9" id="KW-0418">Kinase</keyword>
<comment type="catalytic activity">
    <reaction evidence="1">
        <text>ATP + protein L-histidine = ADP + protein N-phospho-L-histidine.</text>
        <dbReference type="EC" id="2.7.13.3"/>
    </reaction>
</comment>
<dbReference type="Gene3D" id="3.30.565.10">
    <property type="entry name" value="Histidine kinase-like ATPase, C-terminal domain"/>
    <property type="match status" value="1"/>
</dbReference>
<dbReference type="InterPro" id="IPR052023">
    <property type="entry name" value="Histidine_kinase_KdpD"/>
</dbReference>
<dbReference type="Gene3D" id="1.20.120.620">
    <property type="entry name" value="Backbone structure of the membrane domain of e. Coli histidine kinase receptor kdpd"/>
    <property type="match status" value="1"/>
</dbReference>
<evidence type="ECO:0000256" key="14">
    <source>
        <dbReference type="SAM" id="MobiDB-lite"/>
    </source>
</evidence>
<dbReference type="GO" id="GO:0005737">
    <property type="term" value="C:cytoplasm"/>
    <property type="evidence" value="ECO:0007669"/>
    <property type="project" value="UniProtKB-ARBA"/>
</dbReference>
<feature type="domain" description="Histidine kinase" evidence="16">
    <location>
        <begin position="652"/>
        <end position="869"/>
    </location>
</feature>
<dbReference type="InterPro" id="IPR025201">
    <property type="entry name" value="KdpD_TM"/>
</dbReference>
<keyword evidence="6" id="KW-0808">Transferase</keyword>
<dbReference type="EC" id="2.7.13.3" evidence="4"/>
<dbReference type="SMART" id="SM00387">
    <property type="entry name" value="HATPase_c"/>
    <property type="match status" value="1"/>
</dbReference>
<dbReference type="GO" id="GO:0005886">
    <property type="term" value="C:plasma membrane"/>
    <property type="evidence" value="ECO:0007669"/>
    <property type="project" value="UniProtKB-SubCell"/>
</dbReference>
<keyword evidence="18" id="KW-1185">Reference proteome</keyword>
<dbReference type="PRINTS" id="PR00344">
    <property type="entry name" value="BCTRLSENSOR"/>
</dbReference>
<keyword evidence="8" id="KW-0547">Nucleotide-binding</keyword>